<comment type="similarity">
    <text evidence="2 6">Belongs to the FPP/GGPP synthase family.</text>
</comment>
<keyword evidence="8" id="KW-1185">Reference proteome</keyword>
<dbReference type="AlphaFoldDB" id="A0A1X7LQ98"/>
<evidence type="ECO:0000256" key="1">
    <source>
        <dbReference type="ARBA" id="ARBA00001946"/>
    </source>
</evidence>
<evidence type="ECO:0000313" key="8">
    <source>
        <dbReference type="Proteomes" id="UP000193834"/>
    </source>
</evidence>
<evidence type="ECO:0000256" key="2">
    <source>
        <dbReference type="ARBA" id="ARBA00006706"/>
    </source>
</evidence>
<accession>A0A1X7LQ98</accession>
<dbReference type="Proteomes" id="UP000193834">
    <property type="component" value="Unassembled WGS sequence"/>
</dbReference>
<evidence type="ECO:0000256" key="4">
    <source>
        <dbReference type="ARBA" id="ARBA00022723"/>
    </source>
</evidence>
<keyword evidence="3 6" id="KW-0808">Transferase</keyword>
<gene>
    <name evidence="7" type="ORF">SAMN06295960_4025</name>
</gene>
<reference evidence="7 8" key="1">
    <citation type="submission" date="2017-04" db="EMBL/GenBank/DDBJ databases">
        <authorList>
            <person name="Afonso C.L."/>
            <person name="Miller P.J."/>
            <person name="Scott M.A."/>
            <person name="Spackman E."/>
            <person name="Goraichik I."/>
            <person name="Dimitrov K.M."/>
            <person name="Suarez D.L."/>
            <person name="Swayne D.E."/>
        </authorList>
    </citation>
    <scope>NUCLEOTIDE SEQUENCE [LARGE SCALE GENOMIC DNA]</scope>
    <source>
        <strain evidence="7 8">11</strain>
    </source>
</reference>
<comment type="cofactor">
    <cofactor evidence="1">
        <name>Mg(2+)</name>
        <dbReference type="ChEBI" id="CHEBI:18420"/>
    </cofactor>
</comment>
<name>A0A1X7LQ98_9BACL</name>
<organism evidence="7 8">
    <name type="scientific">Paenibacillus aquistagni</name>
    <dbReference type="NCBI Taxonomy" id="1852522"/>
    <lineage>
        <taxon>Bacteria</taxon>
        <taxon>Bacillati</taxon>
        <taxon>Bacillota</taxon>
        <taxon>Bacilli</taxon>
        <taxon>Bacillales</taxon>
        <taxon>Paenibacillaceae</taxon>
        <taxon>Paenibacillus</taxon>
    </lineage>
</organism>
<proteinExistence type="inferred from homology"/>
<dbReference type="SFLD" id="SFLDG01211">
    <property type="entry name" value="Competence_Regulatory_Protein"/>
    <property type="match status" value="1"/>
</dbReference>
<dbReference type="SFLD" id="SFLDS00005">
    <property type="entry name" value="Isoprenoid_Synthase_Type_I"/>
    <property type="match status" value="1"/>
</dbReference>
<keyword evidence="4" id="KW-0479">Metal-binding</keyword>
<dbReference type="PANTHER" id="PTHR12001:SF69">
    <property type="entry name" value="ALL TRANS-POLYPRENYL-DIPHOSPHATE SYNTHASE PDSS1"/>
    <property type="match status" value="1"/>
</dbReference>
<dbReference type="EMBL" id="FXAZ01000006">
    <property type="protein sequence ID" value="SMG55870.1"/>
    <property type="molecule type" value="Genomic_DNA"/>
</dbReference>
<dbReference type="STRING" id="1852522.SAMN06295960_4025"/>
<protein>
    <submittedName>
        <fullName evidence="7">Competence protein ComQ</fullName>
    </submittedName>
</protein>
<dbReference type="GO" id="GO:0046872">
    <property type="term" value="F:metal ion binding"/>
    <property type="evidence" value="ECO:0007669"/>
    <property type="project" value="UniProtKB-KW"/>
</dbReference>
<dbReference type="Pfam" id="PF00348">
    <property type="entry name" value="polyprenyl_synt"/>
    <property type="match status" value="1"/>
</dbReference>
<dbReference type="Gene3D" id="1.10.600.10">
    <property type="entry name" value="Farnesyl Diphosphate Synthase"/>
    <property type="match status" value="1"/>
</dbReference>
<keyword evidence="5" id="KW-0460">Magnesium</keyword>
<dbReference type="InterPro" id="IPR000092">
    <property type="entry name" value="Polyprenyl_synt"/>
</dbReference>
<dbReference type="GO" id="GO:0008299">
    <property type="term" value="P:isoprenoid biosynthetic process"/>
    <property type="evidence" value="ECO:0007669"/>
    <property type="project" value="InterPro"/>
</dbReference>
<dbReference type="InterPro" id="IPR033965">
    <property type="entry name" value="ComQ"/>
</dbReference>
<dbReference type="RefSeq" id="WP_085497271.1">
    <property type="nucleotide sequence ID" value="NZ_FXAZ01000006.1"/>
</dbReference>
<evidence type="ECO:0000256" key="3">
    <source>
        <dbReference type="ARBA" id="ARBA00022679"/>
    </source>
</evidence>
<evidence type="ECO:0000313" key="7">
    <source>
        <dbReference type="EMBL" id="SMG55870.1"/>
    </source>
</evidence>
<dbReference type="GO" id="GO:0004659">
    <property type="term" value="F:prenyltransferase activity"/>
    <property type="evidence" value="ECO:0007669"/>
    <property type="project" value="InterPro"/>
</dbReference>
<dbReference type="SUPFAM" id="SSF48576">
    <property type="entry name" value="Terpenoid synthases"/>
    <property type="match status" value="1"/>
</dbReference>
<dbReference type="PANTHER" id="PTHR12001">
    <property type="entry name" value="GERANYLGERANYL PYROPHOSPHATE SYNTHASE"/>
    <property type="match status" value="1"/>
</dbReference>
<evidence type="ECO:0000256" key="6">
    <source>
        <dbReference type="RuleBase" id="RU004466"/>
    </source>
</evidence>
<dbReference type="OrthoDB" id="1792811at2"/>
<sequence length="313" mass="35966">MKQIKEEIELHMRSLSDLYFSSKPMREYAHLFIAEKLKEPMVFGALIVWHYRLFGGMGDEIQRVAAGIELLILSSDILDDLQDQDAPAKPWMQIPEPEAMNVVMGLLLIGQQAIIHGAAEADIRLQASELVQEKLLCSLNGQMTDIRNEMQDIEHYVEMTKEKSASLFVMSCGLGALYARGRRHPAVEEYAEYMGLSAQLSNDCKDLFNWEEKNDFTARKRTLPMLYLLDSVEGPDLWVKDYIEKGTIPAEMEINESLFKDLCDRYGVVLYSQVQIQVYFYEFMERFAAVPETAGKKEEFLREFAVRVEPDHA</sequence>
<dbReference type="InterPro" id="IPR008949">
    <property type="entry name" value="Isoprenoid_synthase_dom_sf"/>
</dbReference>
<evidence type="ECO:0000256" key="5">
    <source>
        <dbReference type="ARBA" id="ARBA00022842"/>
    </source>
</evidence>